<feature type="domain" description="Transposase IS116/IS110/IS902 C-terminal" evidence="2">
    <location>
        <begin position="47"/>
        <end position="105"/>
    </location>
</feature>
<dbReference type="InterPro" id="IPR003346">
    <property type="entry name" value="Transposase_20"/>
</dbReference>
<protein>
    <submittedName>
        <fullName evidence="3">Transposase</fullName>
    </submittedName>
</protein>
<accession>A0AAU1IE25</accession>
<reference evidence="3" key="1">
    <citation type="submission" date="2022-10" db="EMBL/GenBank/DDBJ databases">
        <title>The complete genomes of actinobacterial strains from the NBC collection.</title>
        <authorList>
            <person name="Joergensen T.S."/>
            <person name="Alvarez Arevalo M."/>
            <person name="Sterndorff E.B."/>
            <person name="Faurdal D."/>
            <person name="Vuksanovic O."/>
            <person name="Mourched A.-S."/>
            <person name="Charusanti P."/>
            <person name="Shaw S."/>
            <person name="Blin K."/>
            <person name="Weber T."/>
        </authorList>
    </citation>
    <scope>NUCLEOTIDE SEQUENCE</scope>
    <source>
        <strain evidence="3">NBC 00180</strain>
    </source>
</reference>
<dbReference type="PANTHER" id="PTHR33055">
    <property type="entry name" value="TRANSPOSASE FOR INSERTION SEQUENCE ELEMENT IS1111A"/>
    <property type="match status" value="1"/>
</dbReference>
<gene>
    <name evidence="3" type="ORF">OG477_43430</name>
</gene>
<feature type="compositionally biased region" description="Basic residues" evidence="1">
    <location>
        <begin position="96"/>
        <end position="114"/>
    </location>
</feature>
<dbReference type="AlphaFoldDB" id="A0AAU1IE25"/>
<evidence type="ECO:0000256" key="1">
    <source>
        <dbReference type="SAM" id="MobiDB-lite"/>
    </source>
</evidence>
<dbReference type="GO" id="GO:0003677">
    <property type="term" value="F:DNA binding"/>
    <property type="evidence" value="ECO:0007669"/>
    <property type="project" value="InterPro"/>
</dbReference>
<dbReference type="GO" id="GO:0006313">
    <property type="term" value="P:DNA transposition"/>
    <property type="evidence" value="ECO:0007669"/>
    <property type="project" value="InterPro"/>
</dbReference>
<dbReference type="InterPro" id="IPR047650">
    <property type="entry name" value="Transpos_IS110"/>
</dbReference>
<feature type="region of interest" description="Disordered" evidence="1">
    <location>
        <begin position="91"/>
        <end position="114"/>
    </location>
</feature>
<proteinExistence type="predicted"/>
<dbReference type="PANTHER" id="PTHR33055:SF15">
    <property type="entry name" value="TRANSPOSASE-RELATED"/>
    <property type="match status" value="1"/>
</dbReference>
<dbReference type="Pfam" id="PF02371">
    <property type="entry name" value="Transposase_20"/>
    <property type="match status" value="1"/>
</dbReference>
<organism evidence="3">
    <name type="scientific">Streptomyces sp. NBC_00180</name>
    <dbReference type="NCBI Taxonomy" id="2903632"/>
    <lineage>
        <taxon>Bacteria</taxon>
        <taxon>Bacillati</taxon>
        <taxon>Actinomycetota</taxon>
        <taxon>Actinomycetes</taxon>
        <taxon>Kitasatosporales</taxon>
        <taxon>Streptomycetaceae</taxon>
        <taxon>Streptomyces</taxon>
    </lineage>
</organism>
<dbReference type="EMBL" id="CP108140">
    <property type="protein sequence ID" value="WTP92426.1"/>
    <property type="molecule type" value="Genomic_DNA"/>
</dbReference>
<dbReference type="GO" id="GO:0004803">
    <property type="term" value="F:transposase activity"/>
    <property type="evidence" value="ECO:0007669"/>
    <property type="project" value="InterPro"/>
</dbReference>
<name>A0AAU1IE25_9ACTN</name>
<evidence type="ECO:0000313" key="3">
    <source>
        <dbReference type="EMBL" id="WTP92426.1"/>
    </source>
</evidence>
<sequence>MAPLLLQRHHALLCRLHLERIDHLTGAIGELSARIEEEILPFCRELELLQTIPGVGQGVAEVLIAQTGGDMARFATAGHLASWAGVCPGHHESAGKHKSGRRRHHLNTAHQSPH</sequence>
<evidence type="ECO:0000259" key="2">
    <source>
        <dbReference type="Pfam" id="PF02371"/>
    </source>
</evidence>